<keyword evidence="4" id="KW-1185">Reference proteome</keyword>
<evidence type="ECO:0000313" key="3">
    <source>
        <dbReference type="EMBL" id="TQS44253.1"/>
    </source>
</evidence>
<proteinExistence type="predicted"/>
<dbReference type="InterPro" id="IPR013078">
    <property type="entry name" value="His_Pase_superF_clade-1"/>
</dbReference>
<dbReference type="CDD" id="cd07067">
    <property type="entry name" value="HP_PGM_like"/>
    <property type="match status" value="1"/>
</dbReference>
<dbReference type="Proteomes" id="UP000317982">
    <property type="component" value="Unassembled WGS sequence"/>
</dbReference>
<protein>
    <submittedName>
        <fullName evidence="3">NUDIX domain-containing protein</fullName>
    </submittedName>
</protein>
<dbReference type="FunCoup" id="A0A545ASH7">
    <property type="interactions" value="1"/>
</dbReference>
<dbReference type="GO" id="GO:0006167">
    <property type="term" value="P:AMP biosynthetic process"/>
    <property type="evidence" value="ECO:0007669"/>
    <property type="project" value="TreeGrafter"/>
</dbReference>
<dbReference type="EMBL" id="VIRS01000009">
    <property type="protein sequence ID" value="TQS44253.1"/>
    <property type="molecule type" value="Genomic_DNA"/>
</dbReference>
<organism evidence="3 4">
    <name type="scientific">Cryptosporangium phraense</name>
    <dbReference type="NCBI Taxonomy" id="2593070"/>
    <lineage>
        <taxon>Bacteria</taxon>
        <taxon>Bacillati</taxon>
        <taxon>Actinomycetota</taxon>
        <taxon>Actinomycetes</taxon>
        <taxon>Cryptosporangiales</taxon>
        <taxon>Cryptosporangiaceae</taxon>
        <taxon>Cryptosporangium</taxon>
    </lineage>
</organism>
<evidence type="ECO:0000259" key="2">
    <source>
        <dbReference type="PROSITE" id="PS51462"/>
    </source>
</evidence>
<dbReference type="Pfam" id="PF00293">
    <property type="entry name" value="NUDIX"/>
    <property type="match status" value="1"/>
</dbReference>
<evidence type="ECO:0000313" key="4">
    <source>
        <dbReference type="Proteomes" id="UP000317982"/>
    </source>
</evidence>
<dbReference type="InParanoid" id="A0A545ASH7"/>
<dbReference type="GO" id="GO:0004081">
    <property type="term" value="F:bis(5'-nucleosyl)-tetraphosphatase (asymmetrical) activity"/>
    <property type="evidence" value="ECO:0007669"/>
    <property type="project" value="TreeGrafter"/>
</dbReference>
<dbReference type="InterPro" id="IPR000086">
    <property type="entry name" value="NUDIX_hydrolase_dom"/>
</dbReference>
<dbReference type="PROSITE" id="PS00893">
    <property type="entry name" value="NUDIX_BOX"/>
    <property type="match status" value="1"/>
</dbReference>
<dbReference type="SMART" id="SM00855">
    <property type="entry name" value="PGAM"/>
    <property type="match status" value="1"/>
</dbReference>
<keyword evidence="1" id="KW-0378">Hydrolase</keyword>
<dbReference type="GO" id="GO:0006754">
    <property type="term" value="P:ATP biosynthetic process"/>
    <property type="evidence" value="ECO:0007669"/>
    <property type="project" value="TreeGrafter"/>
</dbReference>
<accession>A0A545ASH7</accession>
<dbReference type="OrthoDB" id="4287477at2"/>
<dbReference type="AlphaFoldDB" id="A0A545ASH7"/>
<dbReference type="InterPro" id="IPR029033">
    <property type="entry name" value="His_PPase_superfam"/>
</dbReference>
<dbReference type="InterPro" id="IPR051325">
    <property type="entry name" value="Nudix_hydrolase_domain"/>
</dbReference>
<dbReference type="InterPro" id="IPR015797">
    <property type="entry name" value="NUDIX_hydrolase-like_dom_sf"/>
</dbReference>
<dbReference type="SUPFAM" id="SSF53254">
    <property type="entry name" value="Phosphoglycerate mutase-like"/>
    <property type="match status" value="1"/>
</dbReference>
<dbReference type="InterPro" id="IPR020084">
    <property type="entry name" value="NUDIX_hydrolase_CS"/>
</dbReference>
<sequence>MSTEIRAAGGVVWRTAPGGLELVLVHRPRYDDWSLPKGKLDGNEHVLAAACREVIEETGLQPVVGPRLPSTSYLVSPRGQHDGPAVVPKVVDYWAMRAAGGEFARNDEVDGLEWMSPSQAVERVTHEHDATVIRAFAALPPITGSVLLVRHAKAGDKKTWTGPDAERPLEPSGQAQAVWLGELLPWFSPERVHSADKVRCRQTIEPLAAVLGLDVVTDPVFDEEAFWDDSSVVVARIRELALKGGVTAVCSQGGLIPGVVSELAEIDDAVVDANPAAHRDGDLRSRKGSIWALHFAGERLVRADYLASIRPES</sequence>
<dbReference type="RefSeq" id="WP_142705247.1">
    <property type="nucleotide sequence ID" value="NZ_VIRS01000009.1"/>
</dbReference>
<dbReference type="PANTHER" id="PTHR21340">
    <property type="entry name" value="DIADENOSINE 5,5-P1,P4-TETRAPHOSPHATE PYROPHOSPHOHYDROLASE MUTT"/>
    <property type="match status" value="1"/>
</dbReference>
<dbReference type="Gene3D" id="3.40.50.1240">
    <property type="entry name" value="Phosphoglycerate mutase-like"/>
    <property type="match status" value="1"/>
</dbReference>
<feature type="domain" description="Nudix hydrolase" evidence="2">
    <location>
        <begin position="3"/>
        <end position="138"/>
    </location>
</feature>
<dbReference type="CDD" id="cd03673">
    <property type="entry name" value="NUDIX_Ap6A_hydrolase"/>
    <property type="match status" value="1"/>
</dbReference>
<dbReference type="PANTHER" id="PTHR21340:SF0">
    <property type="entry name" value="BIS(5'-NUCLEOSYL)-TETRAPHOSPHATASE [ASYMMETRICAL]"/>
    <property type="match status" value="1"/>
</dbReference>
<dbReference type="SUPFAM" id="SSF55811">
    <property type="entry name" value="Nudix"/>
    <property type="match status" value="1"/>
</dbReference>
<evidence type="ECO:0000256" key="1">
    <source>
        <dbReference type="ARBA" id="ARBA00022801"/>
    </source>
</evidence>
<dbReference type="Pfam" id="PF00300">
    <property type="entry name" value="His_Phos_1"/>
    <property type="match status" value="1"/>
</dbReference>
<name>A0A545ASH7_9ACTN</name>
<dbReference type="Gene3D" id="3.90.79.10">
    <property type="entry name" value="Nucleoside Triphosphate Pyrophosphohydrolase"/>
    <property type="match status" value="1"/>
</dbReference>
<gene>
    <name evidence="3" type="ORF">FL583_15055</name>
</gene>
<dbReference type="PROSITE" id="PS51462">
    <property type="entry name" value="NUDIX"/>
    <property type="match status" value="1"/>
</dbReference>
<comment type="caution">
    <text evidence="3">The sequence shown here is derived from an EMBL/GenBank/DDBJ whole genome shotgun (WGS) entry which is preliminary data.</text>
</comment>
<reference evidence="3 4" key="1">
    <citation type="submission" date="2019-07" db="EMBL/GenBank/DDBJ databases">
        <title>Cryptosporangium phraense sp. nov., isolated from plant litter.</title>
        <authorList>
            <person name="Suriyachadkun C."/>
        </authorList>
    </citation>
    <scope>NUCLEOTIDE SEQUENCE [LARGE SCALE GENOMIC DNA]</scope>
    <source>
        <strain evidence="3 4">A-T 5661</strain>
    </source>
</reference>